<dbReference type="RefSeq" id="WP_388109623.1">
    <property type="nucleotide sequence ID" value="NZ_JBIAHM010000009.1"/>
</dbReference>
<dbReference type="Proteomes" id="UP001601303">
    <property type="component" value="Unassembled WGS sequence"/>
</dbReference>
<evidence type="ECO:0000313" key="2">
    <source>
        <dbReference type="Proteomes" id="UP001601303"/>
    </source>
</evidence>
<reference evidence="1 2" key="1">
    <citation type="submission" date="2024-10" db="EMBL/GenBank/DDBJ databases">
        <title>The Natural Products Discovery Center: Release of the First 8490 Sequenced Strains for Exploring Actinobacteria Biosynthetic Diversity.</title>
        <authorList>
            <person name="Kalkreuter E."/>
            <person name="Kautsar S.A."/>
            <person name="Yang D."/>
            <person name="Bader C.D."/>
            <person name="Teijaro C.N."/>
            <person name="Fluegel L."/>
            <person name="Davis C.M."/>
            <person name="Simpson J.R."/>
            <person name="Lauterbach L."/>
            <person name="Steele A.D."/>
            <person name="Gui C."/>
            <person name="Meng S."/>
            <person name="Li G."/>
            <person name="Viehrig K."/>
            <person name="Ye F."/>
            <person name="Su P."/>
            <person name="Kiefer A.F."/>
            <person name="Nichols A."/>
            <person name="Cepeda A.J."/>
            <person name="Yan W."/>
            <person name="Fan B."/>
            <person name="Jiang Y."/>
            <person name="Adhikari A."/>
            <person name="Zheng C.-J."/>
            <person name="Schuster L."/>
            <person name="Cowan T.M."/>
            <person name="Smanski M.J."/>
            <person name="Chevrette M.G."/>
            <person name="De Carvalho L.P.S."/>
            <person name="Shen B."/>
        </authorList>
    </citation>
    <scope>NUCLEOTIDE SEQUENCE [LARGE SCALE GENOMIC DNA]</scope>
    <source>
        <strain evidence="1 2">NPDC006488</strain>
    </source>
</reference>
<keyword evidence="2" id="KW-1185">Reference proteome</keyword>
<evidence type="ECO:0000313" key="1">
    <source>
        <dbReference type="EMBL" id="MFE9602006.1"/>
    </source>
</evidence>
<comment type="caution">
    <text evidence="1">The sequence shown here is derived from an EMBL/GenBank/DDBJ whole genome shotgun (WGS) entry which is preliminary data.</text>
</comment>
<proteinExistence type="predicted"/>
<name>A0ABW6M784_9ACTN</name>
<dbReference type="EMBL" id="JBIAHM010000009">
    <property type="protein sequence ID" value="MFE9602006.1"/>
    <property type="molecule type" value="Genomic_DNA"/>
</dbReference>
<gene>
    <name evidence="1" type="ORF">ACFYNQ_26005</name>
</gene>
<protein>
    <submittedName>
        <fullName evidence="1">Uncharacterized protein</fullName>
    </submittedName>
</protein>
<organism evidence="1 2">
    <name type="scientific">Streptomyces hokutonensis</name>
    <dbReference type="NCBI Taxonomy" id="1306990"/>
    <lineage>
        <taxon>Bacteria</taxon>
        <taxon>Bacillati</taxon>
        <taxon>Actinomycetota</taxon>
        <taxon>Actinomycetes</taxon>
        <taxon>Kitasatosporales</taxon>
        <taxon>Streptomycetaceae</taxon>
        <taxon>Streptomyces</taxon>
    </lineage>
</organism>
<sequence>MSGPTTADDATLSAECTVGQQHGYGNVHDMCRQTKDIPLPYGRGLLLQRRCTCICHRYRKADAS</sequence>
<accession>A0ABW6M784</accession>